<evidence type="ECO:0000313" key="3">
    <source>
        <dbReference type="Proteomes" id="UP000193377"/>
    </source>
</evidence>
<comment type="caution">
    <text evidence="2">The sequence shown here is derived from an EMBL/GenBank/DDBJ whole genome shotgun (WGS) entry which is preliminary data.</text>
</comment>
<organism evidence="2 3">
    <name type="scientific">Bifidobacterium adolescentis</name>
    <dbReference type="NCBI Taxonomy" id="1680"/>
    <lineage>
        <taxon>Bacteria</taxon>
        <taxon>Bacillati</taxon>
        <taxon>Actinomycetota</taxon>
        <taxon>Actinomycetes</taxon>
        <taxon>Bifidobacteriales</taxon>
        <taxon>Bifidobacteriaceae</taxon>
        <taxon>Bifidobacterium</taxon>
    </lineage>
</organism>
<protein>
    <submittedName>
        <fullName evidence="2">Antirestriction protein</fullName>
    </submittedName>
</protein>
<evidence type="ECO:0000256" key="1">
    <source>
        <dbReference type="SAM" id="MobiDB-lite"/>
    </source>
</evidence>
<gene>
    <name evidence="2" type="ORF">B0487_1377</name>
</gene>
<name>A0A1X2Z255_BIFAD</name>
<proteinExistence type="predicted"/>
<dbReference type="EMBL" id="LNKD01000001">
    <property type="protein sequence ID" value="OSG88456.1"/>
    <property type="molecule type" value="Genomic_DNA"/>
</dbReference>
<dbReference type="AlphaFoldDB" id="A0A1X2Z255"/>
<evidence type="ECO:0000313" key="2">
    <source>
        <dbReference type="EMBL" id="OSG88456.1"/>
    </source>
</evidence>
<accession>A0A1X2Z255</accession>
<dbReference type="Proteomes" id="UP000193377">
    <property type="component" value="Unassembled WGS sequence"/>
</dbReference>
<feature type="compositionally biased region" description="Low complexity" evidence="1">
    <location>
        <begin position="342"/>
        <end position="355"/>
    </location>
</feature>
<reference evidence="2 3" key="1">
    <citation type="journal article" date="2016" name="Sci. Rep.">
        <title>Evaluation of genetic diversity among strains of the human gut commensal Bifidobacterium adolescentis.</title>
        <authorList>
            <person name="Duranti S."/>
            <person name="Milani C."/>
            <person name="Lugli G.A."/>
            <person name="Mancabelli L."/>
            <person name="Turroni F."/>
            <person name="Ferrario C."/>
            <person name="Mangifesta M."/>
            <person name="Viappiani A."/>
            <person name="Sanchez B."/>
            <person name="Margolles A."/>
            <person name="van Sinderen D."/>
            <person name="Ventura M."/>
        </authorList>
    </citation>
    <scope>NUCLEOTIDE SEQUENCE [LARGE SCALE GENOMIC DNA]</scope>
    <source>
        <strain evidence="2 3">487B</strain>
    </source>
</reference>
<dbReference type="RefSeq" id="WP_143240608.1">
    <property type="nucleotide sequence ID" value="NZ_LNKD01000001.1"/>
</dbReference>
<feature type="region of interest" description="Disordered" evidence="1">
    <location>
        <begin position="340"/>
        <end position="369"/>
    </location>
</feature>
<sequence>MSDLSLRVYLENGSDAMRGGWLELPVAPERLDAFMRGVVGVDDGGGYAVVDHEPGWFGDVLGSDLESFSVSSLNLAARCVAHARDLAVADSVDGDVFLDMLATAAESEDVRFPSGIAALAARAGDVAEFWTEYSLPDSWRAGNSSPDELYGAHVAYGLMGDDAYSSLSYCMDLERLGRAEASNAGVTPGASGFVSDHEPLAPSGPVPDGALDALEAFASGWRPPSAEYRPFDIADIVCEGETVADYTLEGDGTNWGAPVYQCVVDDGFDAGSDVFGVDVLSALEDTLRRIRSARAGMGDFDEVAREVMGVEQFRPEMGDDDYGSVALDLGYVLPSPMASFEPRPAAASAPDGADPTLLADDSAASSRLV</sequence>